<dbReference type="Proteomes" id="UP001060085">
    <property type="component" value="Linkage Group LG07"/>
</dbReference>
<keyword evidence="2" id="KW-1185">Reference proteome</keyword>
<dbReference type="EMBL" id="CM044707">
    <property type="protein sequence ID" value="KAI5653066.1"/>
    <property type="molecule type" value="Genomic_DNA"/>
</dbReference>
<name>A0ACB9ZX39_CATRO</name>
<gene>
    <name evidence="1" type="ORF">M9H77_30253</name>
</gene>
<evidence type="ECO:0000313" key="2">
    <source>
        <dbReference type="Proteomes" id="UP001060085"/>
    </source>
</evidence>
<sequence>MKHTLRIKCGVENHEGPGQGQQKVKFMEPSIIEASPKIQARMNEESLPDSLMHSGVKFDPSCYGFGMLDDTSLVDPNIVGFELDCALFVILHDEKSLQDFQDILNSSEAQQNQTISSPPSWIMEEARKSKEQRLLVMVGSHLTIPGSSQDKLEV</sequence>
<accession>A0ACB9ZX39</accession>
<proteinExistence type="predicted"/>
<evidence type="ECO:0000313" key="1">
    <source>
        <dbReference type="EMBL" id="KAI5653066.1"/>
    </source>
</evidence>
<reference evidence="2" key="1">
    <citation type="journal article" date="2023" name="Nat. Plants">
        <title>Single-cell RNA sequencing provides a high-resolution roadmap for understanding the multicellular compartmentation of specialized metabolism.</title>
        <authorList>
            <person name="Sun S."/>
            <person name="Shen X."/>
            <person name="Li Y."/>
            <person name="Li Y."/>
            <person name="Wang S."/>
            <person name="Li R."/>
            <person name="Zhang H."/>
            <person name="Shen G."/>
            <person name="Guo B."/>
            <person name="Wei J."/>
            <person name="Xu J."/>
            <person name="St-Pierre B."/>
            <person name="Chen S."/>
            <person name="Sun C."/>
        </authorList>
    </citation>
    <scope>NUCLEOTIDE SEQUENCE [LARGE SCALE GENOMIC DNA]</scope>
</reference>
<comment type="caution">
    <text evidence="1">The sequence shown here is derived from an EMBL/GenBank/DDBJ whole genome shotgun (WGS) entry which is preliminary data.</text>
</comment>
<protein>
    <submittedName>
        <fullName evidence="1">Uncharacterized protein</fullName>
    </submittedName>
</protein>
<organism evidence="1 2">
    <name type="scientific">Catharanthus roseus</name>
    <name type="common">Madagascar periwinkle</name>
    <name type="synonym">Vinca rosea</name>
    <dbReference type="NCBI Taxonomy" id="4058"/>
    <lineage>
        <taxon>Eukaryota</taxon>
        <taxon>Viridiplantae</taxon>
        <taxon>Streptophyta</taxon>
        <taxon>Embryophyta</taxon>
        <taxon>Tracheophyta</taxon>
        <taxon>Spermatophyta</taxon>
        <taxon>Magnoliopsida</taxon>
        <taxon>eudicotyledons</taxon>
        <taxon>Gunneridae</taxon>
        <taxon>Pentapetalae</taxon>
        <taxon>asterids</taxon>
        <taxon>lamiids</taxon>
        <taxon>Gentianales</taxon>
        <taxon>Apocynaceae</taxon>
        <taxon>Rauvolfioideae</taxon>
        <taxon>Vinceae</taxon>
        <taxon>Catharanthinae</taxon>
        <taxon>Catharanthus</taxon>
    </lineage>
</organism>